<accession>A0A0D2P0K9</accession>
<dbReference type="GO" id="GO:0009272">
    <property type="term" value="P:fungal-type cell wall biogenesis"/>
    <property type="evidence" value="ECO:0007669"/>
    <property type="project" value="UniProtKB-ARBA"/>
</dbReference>
<gene>
    <name evidence="16" type="ORF">HYPSUDRAFT_470702</name>
</gene>
<evidence type="ECO:0000313" key="17">
    <source>
        <dbReference type="Proteomes" id="UP000054270"/>
    </source>
</evidence>
<evidence type="ECO:0000256" key="11">
    <source>
        <dbReference type="ARBA" id="ARBA00023326"/>
    </source>
</evidence>
<dbReference type="GO" id="GO:0006032">
    <property type="term" value="P:chitin catabolic process"/>
    <property type="evidence" value="ECO:0007669"/>
    <property type="project" value="UniProtKB-KW"/>
</dbReference>
<evidence type="ECO:0000256" key="8">
    <source>
        <dbReference type="ARBA" id="ARBA00023285"/>
    </source>
</evidence>
<evidence type="ECO:0000256" key="14">
    <source>
        <dbReference type="SAM" id="SignalP"/>
    </source>
</evidence>
<keyword evidence="4" id="KW-0325">Glycoprotein</keyword>
<keyword evidence="14" id="KW-0732">Signal</keyword>
<feature type="domain" description="NodB homology" evidence="15">
    <location>
        <begin position="147"/>
        <end position="328"/>
    </location>
</feature>
<dbReference type="GO" id="GO:0071555">
    <property type="term" value="P:cell wall organization"/>
    <property type="evidence" value="ECO:0007669"/>
    <property type="project" value="UniProtKB-KW"/>
</dbReference>
<comment type="subcellular location">
    <subcellularLocation>
        <location evidence="2">Cell membrane</location>
        <topology evidence="2">Lipid-anchor</topology>
        <topology evidence="2">GPI-anchor</topology>
    </subcellularLocation>
</comment>
<keyword evidence="7" id="KW-0119">Carbohydrate metabolism</keyword>
<protein>
    <recommendedName>
        <fullName evidence="12">chitin deacetylase</fullName>
        <ecNumber evidence="12">3.5.1.41</ecNumber>
    </recommendedName>
</protein>
<dbReference type="EC" id="3.5.1.41" evidence="12"/>
<dbReference type="EMBL" id="KN817536">
    <property type="protein sequence ID" value="KJA24474.1"/>
    <property type="molecule type" value="Genomic_DNA"/>
</dbReference>
<dbReference type="SUPFAM" id="SSF88713">
    <property type="entry name" value="Glycoside hydrolase/deacetylase"/>
    <property type="match status" value="1"/>
</dbReference>
<keyword evidence="4" id="KW-0336">GPI-anchor</keyword>
<dbReference type="OrthoDB" id="407355at2759"/>
<dbReference type="PANTHER" id="PTHR10587:SF135">
    <property type="entry name" value="CHITIN DEACETYLASE 3"/>
    <property type="match status" value="1"/>
</dbReference>
<evidence type="ECO:0000256" key="4">
    <source>
        <dbReference type="ARBA" id="ARBA00022622"/>
    </source>
</evidence>
<keyword evidence="5" id="KW-0146">Chitin degradation</keyword>
<sequence length="435" mass="46482">MLFRSILLGLPLVQALIVTPHDSHGHDHIHEVRRSLPDSWYQPEGHPIHDLFKRDTDDGADYPAVGSPAWSAGYPTGAPDTTNLPAAWVAALNAAVAAGKIPSIPPTTNTPGTNPVYPTGIDPSSPSVCSATYKCRIPGDIWDSPDGVFASSFDDGPSPLTPSLVQFLGGNNDTTTHFMIGINIIYYPSQFLTALNAGHDIGVHTWTHPYMTTQSNLDLLGQFGYTIQLIHDSSGGRVPRYWRPPYGDSDMRVRAIALEVFGLETVIWNQDTDDWDGTPDSIQAAMTRFLAMPKSPGLIVLEHEIASTTVNGFMTAYPMIKSNGWKFMSLAKAIADGRTYQNAEGSLSDDVESAGILVESTSTSTALPTTTLALVATSIAQSNTSVTSATSAANNLSPTPEISQISAAILHGGNLKQLASLSLLSSVLVFSHLLL</sequence>
<feature type="chain" id="PRO_5012294381" description="chitin deacetylase" evidence="14">
    <location>
        <begin position="16"/>
        <end position="435"/>
    </location>
</feature>
<keyword evidence="10" id="KW-0961">Cell wall biogenesis/degradation</keyword>
<evidence type="ECO:0000313" key="16">
    <source>
        <dbReference type="EMBL" id="KJA24474.1"/>
    </source>
</evidence>
<comment type="catalytic activity">
    <reaction evidence="13">
        <text>[(1-&gt;4)-N-acetyl-beta-D-glucosaminyl](n) + n H2O = chitosan + n acetate</text>
        <dbReference type="Rhea" id="RHEA:10464"/>
        <dbReference type="Rhea" id="RHEA-COMP:9593"/>
        <dbReference type="Rhea" id="RHEA-COMP:9597"/>
        <dbReference type="ChEBI" id="CHEBI:15377"/>
        <dbReference type="ChEBI" id="CHEBI:17029"/>
        <dbReference type="ChEBI" id="CHEBI:30089"/>
        <dbReference type="ChEBI" id="CHEBI:57704"/>
        <dbReference type="EC" id="3.5.1.41"/>
    </reaction>
    <physiologicalReaction direction="left-to-right" evidence="13">
        <dbReference type="Rhea" id="RHEA:10465"/>
    </physiologicalReaction>
</comment>
<keyword evidence="11" id="KW-0624">Polysaccharide degradation</keyword>
<reference evidence="17" key="1">
    <citation type="submission" date="2014-04" db="EMBL/GenBank/DDBJ databases">
        <title>Evolutionary Origins and Diversification of the Mycorrhizal Mutualists.</title>
        <authorList>
            <consortium name="DOE Joint Genome Institute"/>
            <consortium name="Mycorrhizal Genomics Consortium"/>
            <person name="Kohler A."/>
            <person name="Kuo A."/>
            <person name="Nagy L.G."/>
            <person name="Floudas D."/>
            <person name="Copeland A."/>
            <person name="Barry K.W."/>
            <person name="Cichocki N."/>
            <person name="Veneault-Fourrey C."/>
            <person name="LaButti K."/>
            <person name="Lindquist E.A."/>
            <person name="Lipzen A."/>
            <person name="Lundell T."/>
            <person name="Morin E."/>
            <person name="Murat C."/>
            <person name="Riley R."/>
            <person name="Ohm R."/>
            <person name="Sun H."/>
            <person name="Tunlid A."/>
            <person name="Henrissat B."/>
            <person name="Grigoriev I.V."/>
            <person name="Hibbett D.S."/>
            <person name="Martin F."/>
        </authorList>
    </citation>
    <scope>NUCLEOTIDE SEQUENCE [LARGE SCALE GENOMIC DNA]</scope>
    <source>
        <strain evidence="17">FD-334 SS-4</strain>
    </source>
</reference>
<organism evidence="16 17">
    <name type="scientific">Hypholoma sublateritium (strain FD-334 SS-4)</name>
    <dbReference type="NCBI Taxonomy" id="945553"/>
    <lineage>
        <taxon>Eukaryota</taxon>
        <taxon>Fungi</taxon>
        <taxon>Dikarya</taxon>
        <taxon>Basidiomycota</taxon>
        <taxon>Agaricomycotina</taxon>
        <taxon>Agaricomycetes</taxon>
        <taxon>Agaricomycetidae</taxon>
        <taxon>Agaricales</taxon>
        <taxon>Agaricineae</taxon>
        <taxon>Strophariaceae</taxon>
        <taxon>Hypholoma</taxon>
    </lineage>
</organism>
<dbReference type="InterPro" id="IPR050248">
    <property type="entry name" value="Polysacc_deacetylase_ArnD"/>
</dbReference>
<evidence type="ECO:0000256" key="5">
    <source>
        <dbReference type="ARBA" id="ARBA00023024"/>
    </source>
</evidence>
<evidence type="ECO:0000256" key="3">
    <source>
        <dbReference type="ARBA" id="ARBA00022475"/>
    </source>
</evidence>
<dbReference type="STRING" id="945553.A0A0D2P0K9"/>
<evidence type="ECO:0000256" key="9">
    <source>
        <dbReference type="ARBA" id="ARBA00023288"/>
    </source>
</evidence>
<dbReference type="OMA" id="GDIWDAP"/>
<dbReference type="InterPro" id="IPR002509">
    <property type="entry name" value="NODB_dom"/>
</dbReference>
<dbReference type="AlphaFoldDB" id="A0A0D2P0K9"/>
<dbReference type="GO" id="GO:0004099">
    <property type="term" value="F:chitin deacetylase activity"/>
    <property type="evidence" value="ECO:0007669"/>
    <property type="project" value="UniProtKB-EC"/>
</dbReference>
<keyword evidence="8" id="KW-0170">Cobalt</keyword>
<comment type="cofactor">
    <cofactor evidence="1">
        <name>Co(2+)</name>
        <dbReference type="ChEBI" id="CHEBI:48828"/>
    </cofactor>
</comment>
<evidence type="ECO:0000256" key="12">
    <source>
        <dbReference type="ARBA" id="ARBA00024056"/>
    </source>
</evidence>
<evidence type="ECO:0000256" key="2">
    <source>
        <dbReference type="ARBA" id="ARBA00004609"/>
    </source>
</evidence>
<keyword evidence="3" id="KW-1003">Cell membrane</keyword>
<keyword evidence="9" id="KW-0449">Lipoprotein</keyword>
<dbReference type="Proteomes" id="UP000054270">
    <property type="component" value="Unassembled WGS sequence"/>
</dbReference>
<dbReference type="GO" id="GO:0098552">
    <property type="term" value="C:side of membrane"/>
    <property type="evidence" value="ECO:0007669"/>
    <property type="project" value="UniProtKB-KW"/>
</dbReference>
<dbReference type="Gene3D" id="3.20.20.370">
    <property type="entry name" value="Glycoside hydrolase/deacetylase"/>
    <property type="match status" value="1"/>
</dbReference>
<dbReference type="InterPro" id="IPR011330">
    <property type="entry name" value="Glyco_hydro/deAcase_b/a-brl"/>
</dbReference>
<evidence type="ECO:0000256" key="7">
    <source>
        <dbReference type="ARBA" id="ARBA00023277"/>
    </source>
</evidence>
<evidence type="ECO:0000256" key="13">
    <source>
        <dbReference type="ARBA" id="ARBA00048494"/>
    </source>
</evidence>
<evidence type="ECO:0000256" key="10">
    <source>
        <dbReference type="ARBA" id="ARBA00023316"/>
    </source>
</evidence>
<keyword evidence="6" id="KW-0472">Membrane</keyword>
<dbReference type="Pfam" id="PF01522">
    <property type="entry name" value="Polysacc_deac_1"/>
    <property type="match status" value="1"/>
</dbReference>
<dbReference type="GO" id="GO:0000272">
    <property type="term" value="P:polysaccharide catabolic process"/>
    <property type="evidence" value="ECO:0007669"/>
    <property type="project" value="UniProtKB-KW"/>
</dbReference>
<dbReference type="PANTHER" id="PTHR10587">
    <property type="entry name" value="GLYCOSYL TRANSFERASE-RELATED"/>
    <property type="match status" value="1"/>
</dbReference>
<proteinExistence type="predicted"/>
<dbReference type="GO" id="GO:0005886">
    <property type="term" value="C:plasma membrane"/>
    <property type="evidence" value="ECO:0007669"/>
    <property type="project" value="UniProtKB-SubCell"/>
</dbReference>
<name>A0A0D2P0K9_HYPSF</name>
<feature type="signal peptide" evidence="14">
    <location>
        <begin position="1"/>
        <end position="15"/>
    </location>
</feature>
<keyword evidence="17" id="KW-1185">Reference proteome</keyword>
<evidence type="ECO:0000256" key="6">
    <source>
        <dbReference type="ARBA" id="ARBA00023136"/>
    </source>
</evidence>
<evidence type="ECO:0000256" key="1">
    <source>
        <dbReference type="ARBA" id="ARBA00001941"/>
    </source>
</evidence>
<dbReference type="PROSITE" id="PS51677">
    <property type="entry name" value="NODB"/>
    <property type="match status" value="1"/>
</dbReference>
<evidence type="ECO:0000259" key="15">
    <source>
        <dbReference type="PROSITE" id="PS51677"/>
    </source>
</evidence>